<comment type="similarity">
    <text evidence="2">Belongs to the glycosyltransferase 2 family.</text>
</comment>
<organism evidence="9 10">
    <name type="scientific">Gardnerella vaginalis</name>
    <dbReference type="NCBI Taxonomy" id="2702"/>
    <lineage>
        <taxon>Bacteria</taxon>
        <taxon>Bacillati</taxon>
        <taxon>Actinomycetota</taxon>
        <taxon>Actinomycetes</taxon>
        <taxon>Bifidobacteriales</taxon>
        <taxon>Bifidobacteriaceae</taxon>
        <taxon>Gardnerella</taxon>
    </lineage>
</organism>
<dbReference type="Pfam" id="PF19320">
    <property type="entry name" value="GlfT2_domain3"/>
    <property type="match status" value="1"/>
</dbReference>
<evidence type="ECO:0000313" key="9">
    <source>
        <dbReference type="EMBL" id="KXI17682.1"/>
    </source>
</evidence>
<evidence type="ECO:0000256" key="1">
    <source>
        <dbReference type="ARBA" id="ARBA00004776"/>
    </source>
</evidence>
<proteinExistence type="inferred from homology"/>
<accession>A0A135Z7R6</accession>
<feature type="domain" description="Galactofuranosyltransferase GlfT2 N-terminal" evidence="7">
    <location>
        <begin position="125"/>
        <end position="241"/>
    </location>
</feature>
<dbReference type="Pfam" id="PF13641">
    <property type="entry name" value="Glyco_tranf_2_3"/>
    <property type="match status" value="1"/>
</dbReference>
<feature type="domain" description="Galactofuranosyltransferase-2 C-terminal" evidence="8">
    <location>
        <begin position="541"/>
        <end position="734"/>
    </location>
</feature>
<comment type="caution">
    <text evidence="9">The sequence shown here is derived from an EMBL/GenBank/DDBJ whole genome shotgun (WGS) entry which is preliminary data.</text>
</comment>
<evidence type="ECO:0000256" key="2">
    <source>
        <dbReference type="ARBA" id="ARBA00006739"/>
    </source>
</evidence>
<feature type="region of interest" description="Disordered" evidence="6">
    <location>
        <begin position="238"/>
        <end position="265"/>
    </location>
</feature>
<dbReference type="Proteomes" id="UP000070505">
    <property type="component" value="Unassembled WGS sequence"/>
</dbReference>
<dbReference type="AlphaFoldDB" id="A0A135Z7R6"/>
<protein>
    <submittedName>
        <fullName evidence="9">Uncharacterized protein</fullName>
    </submittedName>
</protein>
<evidence type="ECO:0000259" key="8">
    <source>
        <dbReference type="Pfam" id="PF19320"/>
    </source>
</evidence>
<dbReference type="InterPro" id="IPR045699">
    <property type="entry name" value="GlfT2_C"/>
</dbReference>
<reference evidence="9 10" key="1">
    <citation type="submission" date="2016-02" db="EMBL/GenBank/DDBJ databases">
        <authorList>
            <person name="Wen L."/>
            <person name="He K."/>
            <person name="Yang H."/>
        </authorList>
    </citation>
    <scope>NUCLEOTIDE SEQUENCE [LARGE SCALE GENOMIC DNA]</scope>
    <source>
        <strain evidence="9 10">CMW7778B</strain>
    </source>
</reference>
<evidence type="ECO:0000256" key="6">
    <source>
        <dbReference type="SAM" id="MobiDB-lite"/>
    </source>
</evidence>
<gene>
    <name evidence="9" type="ORF">HMPREF3230_00634</name>
</gene>
<keyword evidence="4" id="KW-0808">Transferase</keyword>
<evidence type="ECO:0000256" key="4">
    <source>
        <dbReference type="ARBA" id="ARBA00022679"/>
    </source>
</evidence>
<dbReference type="SUPFAM" id="SSF53448">
    <property type="entry name" value="Nucleotide-diphospho-sugar transferases"/>
    <property type="match status" value="1"/>
</dbReference>
<sequence length="738" mass="85055">MNPTQFIQAQYTLRIGLSVYIIVTMTSAERADMKDNKKEYENKEQNEQDENTFWEVVNRVVYPIKDAEITMPLYVIPWHRSYLQRNVLDPRINLQSLNLSKLNISELKKLLADTSSHLPNVETHDVCDIIDHKTLSVKAGKHVSLCTFFNAFPASYWQHWTDVKTVKFNAKVKGQGSLLLIKSTGRGLTYPIKEFSLKSNNETEISYEIPMQGVSDGGYFWFEAKASDSTSLNISNATWSVPKENKQNKGNKGNNKSSANKQSCENRQNSTFSIAITTFNRPSYCHNQLKAIASNKALRERLDTIYCTDQGTDLVKNQPDFEKTREELKDQLTYIQQANLGGSGGFSRGMFETLKAGKSSYTMLLDDDAISETECILRALQFADYTLKPAIIGGGMLHLDNRTVLYTQGERFTRDNVWMKSSHNLDYNHDFAAITLQDCPERHQRIDTDYNGWWMSLIPTEIMKEIGLSLPVFIKFDDTEYSIRALEHGYHTICLPGVAVWHQAWHDKDPSRTWEEYFFQRNRWICGLLHCTRPSLRFAIEMLRSDLACGMKLVYSAMHLHHMGLQDILMGPQYIIETMPTKLNEVRKARQNFTDTQPISDVNLRNNVLREHVTPFTAHNAKALRKLQIKAIKQALFSNEKRSKEKQSKDFIPEVAIPAQDVSWPSFIGVNNAIVTSPDGNTVNLFQRDSKLFRKMLRKDVFLSLKMIRRWKKLSKAYRSYDMASVNTWEKIFRNTNK</sequence>
<dbReference type="InterPro" id="IPR029044">
    <property type="entry name" value="Nucleotide-diphossugar_trans"/>
</dbReference>
<dbReference type="GO" id="GO:0016757">
    <property type="term" value="F:glycosyltransferase activity"/>
    <property type="evidence" value="ECO:0007669"/>
    <property type="project" value="UniProtKB-KW"/>
</dbReference>
<evidence type="ECO:0000313" key="10">
    <source>
        <dbReference type="Proteomes" id="UP000070505"/>
    </source>
</evidence>
<dbReference type="PANTHER" id="PTHR43179:SF12">
    <property type="entry name" value="GALACTOFURANOSYLTRANSFERASE GLFT2"/>
    <property type="match status" value="1"/>
</dbReference>
<dbReference type="EMBL" id="LSRC01000022">
    <property type="protein sequence ID" value="KXI17682.1"/>
    <property type="molecule type" value="Genomic_DNA"/>
</dbReference>
<comment type="pathway">
    <text evidence="1">Cell wall biogenesis; cell wall polysaccharide biosynthesis.</text>
</comment>
<evidence type="ECO:0000259" key="7">
    <source>
        <dbReference type="Pfam" id="PF17994"/>
    </source>
</evidence>
<dbReference type="Gene3D" id="3.90.550.60">
    <property type="match status" value="1"/>
</dbReference>
<keyword evidence="5" id="KW-0175">Coiled coil</keyword>
<dbReference type="Pfam" id="PF17994">
    <property type="entry name" value="Glft2_N"/>
    <property type="match status" value="1"/>
</dbReference>
<dbReference type="PATRIC" id="fig|2702.101.peg.620"/>
<evidence type="ECO:0000256" key="5">
    <source>
        <dbReference type="SAM" id="Coils"/>
    </source>
</evidence>
<dbReference type="InterPro" id="IPR040492">
    <property type="entry name" value="GlfT2_N"/>
</dbReference>
<name>A0A135Z7R6_GARVA</name>
<dbReference type="PANTHER" id="PTHR43179">
    <property type="entry name" value="RHAMNOSYLTRANSFERASE WBBL"/>
    <property type="match status" value="1"/>
</dbReference>
<evidence type="ECO:0000256" key="3">
    <source>
        <dbReference type="ARBA" id="ARBA00022676"/>
    </source>
</evidence>
<feature type="compositionally biased region" description="Low complexity" evidence="6">
    <location>
        <begin position="248"/>
        <end position="262"/>
    </location>
</feature>
<feature type="coiled-coil region" evidence="5">
    <location>
        <begin position="23"/>
        <end position="50"/>
    </location>
</feature>
<keyword evidence="3" id="KW-0328">Glycosyltransferase</keyword>